<feature type="transmembrane region" description="Helical" evidence="6">
    <location>
        <begin position="352"/>
        <end position="372"/>
    </location>
</feature>
<evidence type="ECO:0000256" key="6">
    <source>
        <dbReference type="SAM" id="Phobius"/>
    </source>
</evidence>
<evidence type="ECO:0000256" key="3">
    <source>
        <dbReference type="ARBA" id="ARBA00022960"/>
    </source>
</evidence>
<proteinExistence type="predicted"/>
<dbReference type="NCBIfam" id="NF038403">
    <property type="entry name" value="perm_prefix_1"/>
    <property type="match status" value="1"/>
</dbReference>
<protein>
    <recommendedName>
        <fullName evidence="9">Cell division protein FtsW</fullName>
    </recommendedName>
</protein>
<organism evidence="7 8">
    <name type="scientific">Anaerotignum lactatifermentans</name>
    <dbReference type="NCBI Taxonomy" id="160404"/>
    <lineage>
        <taxon>Bacteria</taxon>
        <taxon>Bacillati</taxon>
        <taxon>Bacillota</taxon>
        <taxon>Clostridia</taxon>
        <taxon>Lachnospirales</taxon>
        <taxon>Anaerotignaceae</taxon>
        <taxon>Anaerotignum</taxon>
    </lineage>
</organism>
<comment type="subcellular location">
    <subcellularLocation>
        <location evidence="1">Membrane</location>
        <topology evidence="1">Multi-pass membrane protein</topology>
    </subcellularLocation>
</comment>
<feature type="transmembrane region" description="Helical" evidence="6">
    <location>
        <begin position="113"/>
        <end position="133"/>
    </location>
</feature>
<evidence type="ECO:0000256" key="4">
    <source>
        <dbReference type="ARBA" id="ARBA00022989"/>
    </source>
</evidence>
<dbReference type="InterPro" id="IPR047928">
    <property type="entry name" value="Perm_prefix_1"/>
</dbReference>
<name>A0ABS2GD25_9FIRM</name>
<feature type="transmembrane region" description="Helical" evidence="6">
    <location>
        <begin position="89"/>
        <end position="107"/>
    </location>
</feature>
<reference evidence="7 8" key="1">
    <citation type="journal article" date="2021" name="Sci. Rep.">
        <title>The distribution of antibiotic resistance genes in chicken gut microbiota commensals.</title>
        <authorList>
            <person name="Juricova H."/>
            <person name="Matiasovicova J."/>
            <person name="Kubasova T."/>
            <person name="Cejkova D."/>
            <person name="Rychlik I."/>
        </authorList>
    </citation>
    <scope>NUCLEOTIDE SEQUENCE [LARGE SCALE GENOMIC DNA]</scope>
    <source>
        <strain evidence="7 8">An431b</strain>
    </source>
</reference>
<dbReference type="InterPro" id="IPR001182">
    <property type="entry name" value="FtsW/RodA"/>
</dbReference>
<dbReference type="EMBL" id="JACSNV010000015">
    <property type="protein sequence ID" value="MBM6878548.1"/>
    <property type="molecule type" value="Genomic_DNA"/>
</dbReference>
<feature type="transmembrane region" description="Helical" evidence="6">
    <location>
        <begin position="415"/>
        <end position="437"/>
    </location>
</feature>
<keyword evidence="2 6" id="KW-0812">Transmembrane</keyword>
<evidence type="ECO:0000256" key="1">
    <source>
        <dbReference type="ARBA" id="ARBA00004141"/>
    </source>
</evidence>
<dbReference type="RefSeq" id="WP_205132834.1">
    <property type="nucleotide sequence ID" value="NZ_JACSNT010000003.1"/>
</dbReference>
<feature type="transmembrane region" description="Helical" evidence="6">
    <location>
        <begin position="227"/>
        <end position="246"/>
    </location>
</feature>
<keyword evidence="8" id="KW-1185">Reference proteome</keyword>
<feature type="transmembrane region" description="Helical" evidence="6">
    <location>
        <begin position="258"/>
        <end position="276"/>
    </location>
</feature>
<accession>A0ABS2GD25</accession>
<feature type="transmembrane region" description="Helical" evidence="6">
    <location>
        <begin position="173"/>
        <end position="197"/>
    </location>
</feature>
<comment type="caution">
    <text evidence="7">The sequence shown here is derived from an EMBL/GenBank/DDBJ whole genome shotgun (WGS) entry which is preliminary data.</text>
</comment>
<feature type="transmembrane region" description="Helical" evidence="6">
    <location>
        <begin position="145"/>
        <end position="161"/>
    </location>
</feature>
<keyword evidence="4 6" id="KW-1133">Transmembrane helix</keyword>
<evidence type="ECO:0000313" key="8">
    <source>
        <dbReference type="Proteomes" id="UP000729290"/>
    </source>
</evidence>
<keyword evidence="3" id="KW-0133">Cell shape</keyword>
<dbReference type="Proteomes" id="UP000729290">
    <property type="component" value="Unassembled WGS sequence"/>
</dbReference>
<dbReference type="Pfam" id="PF01098">
    <property type="entry name" value="FTSW_RODA_SPOVE"/>
    <property type="match status" value="1"/>
</dbReference>
<evidence type="ECO:0000313" key="7">
    <source>
        <dbReference type="EMBL" id="MBM6878548.1"/>
    </source>
</evidence>
<feature type="transmembrane region" description="Helical" evidence="6">
    <location>
        <begin position="384"/>
        <end position="409"/>
    </location>
</feature>
<keyword evidence="5 6" id="KW-0472">Membrane</keyword>
<evidence type="ECO:0000256" key="5">
    <source>
        <dbReference type="ARBA" id="ARBA00023136"/>
    </source>
</evidence>
<evidence type="ECO:0008006" key="9">
    <source>
        <dbReference type="Google" id="ProtNLM"/>
    </source>
</evidence>
<sequence>MREYDKKEELSEKILEYLDTVCGQIRWKEARAGVREEMTDHILSQKEAFLAEGKAEPEADAMAVEEMGDGLSVGLELDRIHRPLPQWQLMIPVFLLLAAGVVCRVFVDGMAPFSLSVLLPVLAAAILFFAGYFLDYTVIFRRSKWIVAASALILAGTLIFGEKHIGQSYGRVFSVFFQMSYLGFLLPLVLLAVLALVRKKGGRGFCLAMLAAGAGMLYLILCGSLSFVLLFAVAAWVLLWMAVRADWFALGKEKGRKWFLLLTGAAVILGVLFLLLPGRARLLWAVGRMTGDETGNGFLFSLVGRFWQNSQWVGHGTYPEGNWGRILMEVTEEFGYSHDILLAQLAFVLGKAAVVAVMAIFLFFFLWSIPLIRRQSSLPGRMTAVCIWLVLLFETAVFFVFNLGFLLVSATALPLVSYGNTALLLNAFLMGLLLSVFRRSKEVRESTFFAVSQK</sequence>
<gene>
    <name evidence="7" type="ORF">H9X83_10335</name>
</gene>
<evidence type="ECO:0000256" key="2">
    <source>
        <dbReference type="ARBA" id="ARBA00022692"/>
    </source>
</evidence>